<organism evidence="1 2">
    <name type="scientific">Cavenderia fasciculata</name>
    <name type="common">Slime mold</name>
    <name type="synonym">Dictyostelium fasciculatum</name>
    <dbReference type="NCBI Taxonomy" id="261658"/>
    <lineage>
        <taxon>Eukaryota</taxon>
        <taxon>Amoebozoa</taxon>
        <taxon>Evosea</taxon>
        <taxon>Eumycetozoa</taxon>
        <taxon>Dictyostelia</taxon>
        <taxon>Acytosteliales</taxon>
        <taxon>Cavenderiaceae</taxon>
        <taxon>Cavenderia</taxon>
    </lineage>
</organism>
<dbReference type="InterPro" id="IPR052980">
    <property type="entry name" value="Crinkler_effector"/>
</dbReference>
<gene>
    <name evidence="1" type="ORF">DFA_01075</name>
</gene>
<evidence type="ECO:0000313" key="1">
    <source>
        <dbReference type="EMBL" id="EGG21200.1"/>
    </source>
</evidence>
<reference evidence="2" key="1">
    <citation type="journal article" date="2011" name="Genome Res.">
        <title>Phylogeny-wide analysis of social amoeba genomes highlights ancient origins for complex intercellular communication.</title>
        <authorList>
            <person name="Heidel A.J."/>
            <person name="Lawal H.M."/>
            <person name="Felder M."/>
            <person name="Schilde C."/>
            <person name="Helps N.R."/>
            <person name="Tunggal B."/>
            <person name="Rivero F."/>
            <person name="John U."/>
            <person name="Schleicher M."/>
            <person name="Eichinger L."/>
            <person name="Platzer M."/>
            <person name="Noegel A.A."/>
            <person name="Schaap P."/>
            <person name="Gloeckner G."/>
        </authorList>
    </citation>
    <scope>NUCLEOTIDE SEQUENCE [LARGE SCALE GENOMIC DNA]</scope>
    <source>
        <strain evidence="2">SH3</strain>
    </source>
</reference>
<dbReference type="OrthoDB" id="2340858at2759"/>
<dbReference type="PANTHER" id="PTHR33129:SF1">
    <property type="entry name" value="ATP-BINDING PROTEIN"/>
    <property type="match status" value="1"/>
</dbReference>
<dbReference type="STRING" id="1054147.F4PQN3"/>
<dbReference type="GeneID" id="14874092"/>
<name>F4PQN3_CACFS</name>
<dbReference type="KEGG" id="dfa:DFA_01075"/>
<dbReference type="PANTHER" id="PTHR33129">
    <property type="entry name" value="PROTEIN KINASE DOMAIN-CONTAINING PROTEIN-RELATED"/>
    <property type="match status" value="1"/>
</dbReference>
<dbReference type="RefSeq" id="XP_004359050.1">
    <property type="nucleotide sequence ID" value="XM_004358993.1"/>
</dbReference>
<keyword evidence="2" id="KW-1185">Reference proteome</keyword>
<accession>F4PQN3</accession>
<dbReference type="Proteomes" id="UP000007797">
    <property type="component" value="Unassembled WGS sequence"/>
</dbReference>
<protein>
    <submittedName>
        <fullName evidence="1">Uncharacterized protein</fullName>
    </submittedName>
</protein>
<proteinExistence type="predicted"/>
<sequence length="246" mass="27376">MVSEQPTTYHLLHATLVKDRAFKGTISVAPHKITDDFVEKTYYYAGGSARFAFGQTTDIDIVKDGFVSSTDFDQCWRAMGDVASEDTVSSNVIHREVNSSFTNFTGIFASDWVAAQVLTQKLIDTSLPLANYFNSTSEAHKLMVGHLYEQFAIKSLMKRATFKIKSKEKEQTFEFTSPGGALTFGSIDKWTEPNTLYIPKDKSFPAIDLLLTPNLLFQITKAKDHKPLPSVKQGSQSLPHLCGGFI</sequence>
<evidence type="ECO:0000313" key="2">
    <source>
        <dbReference type="Proteomes" id="UP000007797"/>
    </source>
</evidence>
<dbReference type="EMBL" id="GL883010">
    <property type="protein sequence ID" value="EGG21200.1"/>
    <property type="molecule type" value="Genomic_DNA"/>
</dbReference>
<dbReference type="AlphaFoldDB" id="F4PQN3"/>